<evidence type="ECO:0000313" key="3">
    <source>
        <dbReference type="Proteomes" id="UP000036395"/>
    </source>
</evidence>
<evidence type="ECO:0000313" key="1">
    <source>
        <dbReference type="EMBL" id="KMM82898.1"/>
    </source>
</evidence>
<organism evidence="1 3">
    <name type="scientific">Pseudomonas taetrolens</name>
    <dbReference type="NCBI Taxonomy" id="47884"/>
    <lineage>
        <taxon>Bacteria</taxon>
        <taxon>Pseudomonadati</taxon>
        <taxon>Pseudomonadota</taxon>
        <taxon>Gammaproteobacteria</taxon>
        <taxon>Pseudomonadales</taxon>
        <taxon>Pseudomonadaceae</taxon>
        <taxon>Pseudomonas</taxon>
    </lineage>
</organism>
<dbReference type="EMBL" id="JYLA01000009">
    <property type="protein sequence ID" value="KMM82898.1"/>
    <property type="molecule type" value="Genomic_DNA"/>
</dbReference>
<evidence type="ECO:0000313" key="2">
    <source>
        <dbReference type="EMBL" id="SEC10590.1"/>
    </source>
</evidence>
<reference evidence="2 4" key="2">
    <citation type="submission" date="2016-10" db="EMBL/GenBank/DDBJ databases">
        <authorList>
            <person name="Varghese N."/>
            <person name="Submissions S."/>
        </authorList>
    </citation>
    <scope>NUCLEOTIDE SEQUENCE [LARGE SCALE GENOMIC DNA]</scope>
    <source>
        <strain evidence="2 4">BS3652</strain>
    </source>
</reference>
<gene>
    <name evidence="2" type="ORF">SAMN04490203_1809</name>
    <name evidence="1" type="ORF">TU78_19815</name>
</gene>
<name>A0A0J6GKL5_PSETA</name>
<dbReference type="AlphaFoldDB" id="A0A0J6GKL5"/>
<dbReference type="RefSeq" id="WP_048383298.1">
    <property type="nucleotide sequence ID" value="NZ_FNRS01000001.1"/>
</dbReference>
<dbReference type="OrthoDB" id="6939209at2"/>
<keyword evidence="4" id="KW-1185">Reference proteome</keyword>
<dbReference type="Proteomes" id="UP000183155">
    <property type="component" value="Unassembled WGS sequence"/>
</dbReference>
<dbReference type="STRING" id="47884.SAMN04490203_1809"/>
<dbReference type="Proteomes" id="UP000036395">
    <property type="component" value="Unassembled WGS sequence"/>
</dbReference>
<reference evidence="1 3" key="1">
    <citation type="submission" date="2015-02" db="EMBL/GenBank/DDBJ databases">
        <title>Pseudomonas helleri sp. nov. and Pseudomonas weihenstephanensis sp. nov., isolated from raw cows milk.</title>
        <authorList>
            <person name="von Neubeck M."/>
            <person name="Huptas C."/>
            <person name="Wenning M."/>
            <person name="Scherer S."/>
        </authorList>
    </citation>
    <scope>NUCLEOTIDE SEQUENCE [LARGE SCALE GENOMIC DNA]</scope>
    <source>
        <strain evidence="1 3">DSM 21104</strain>
    </source>
</reference>
<comment type="caution">
    <text evidence="1">The sequence shown here is derived from an EMBL/GenBank/DDBJ whole genome shotgun (WGS) entry which is preliminary data.</text>
</comment>
<dbReference type="EMBL" id="FNRS01000001">
    <property type="protein sequence ID" value="SEC10590.1"/>
    <property type="molecule type" value="Genomic_DNA"/>
</dbReference>
<sequence>MKGSLSWVFMIISVLCVSGCTTSDWVQAAGGVMQARDSYDKKARGEKIKRANAAAARVKK</sequence>
<protein>
    <submittedName>
        <fullName evidence="1">Uncharacterized protein</fullName>
    </submittedName>
</protein>
<dbReference type="PATRIC" id="fig|47884.3.peg.4462"/>
<accession>A0A0J6GKL5</accession>
<evidence type="ECO:0000313" key="4">
    <source>
        <dbReference type="Proteomes" id="UP000183155"/>
    </source>
</evidence>
<proteinExistence type="predicted"/>